<proteinExistence type="predicted"/>
<accession>A0AAD5KA41</accession>
<reference evidence="10" key="2">
    <citation type="submission" date="2023-02" db="EMBL/GenBank/DDBJ databases">
        <authorList>
            <consortium name="DOE Joint Genome Institute"/>
            <person name="Mondo S.J."/>
            <person name="Chang Y."/>
            <person name="Wang Y."/>
            <person name="Ahrendt S."/>
            <person name="Andreopoulos W."/>
            <person name="Barry K."/>
            <person name="Beard J."/>
            <person name="Benny G.L."/>
            <person name="Blankenship S."/>
            <person name="Bonito G."/>
            <person name="Cuomo C."/>
            <person name="Desiro A."/>
            <person name="Gervers K.A."/>
            <person name="Hundley H."/>
            <person name="Kuo A."/>
            <person name="LaButti K."/>
            <person name="Lang B.F."/>
            <person name="Lipzen A."/>
            <person name="O'Donnell K."/>
            <person name="Pangilinan J."/>
            <person name="Reynolds N."/>
            <person name="Sandor L."/>
            <person name="Smith M.W."/>
            <person name="Tsang A."/>
            <person name="Grigoriev I.V."/>
            <person name="Stajich J.E."/>
            <person name="Spatafora J.W."/>
        </authorList>
    </citation>
    <scope>NUCLEOTIDE SEQUENCE</scope>
    <source>
        <strain evidence="10">RSA 2281</strain>
    </source>
</reference>
<dbReference type="GO" id="GO:0015297">
    <property type="term" value="F:antiporter activity"/>
    <property type="evidence" value="ECO:0007669"/>
    <property type="project" value="InterPro"/>
</dbReference>
<evidence type="ECO:0000256" key="3">
    <source>
        <dbReference type="ARBA" id="ARBA00022692"/>
    </source>
</evidence>
<feature type="transmembrane region" description="Helical" evidence="8">
    <location>
        <begin position="187"/>
        <end position="210"/>
    </location>
</feature>
<feature type="transmembrane region" description="Helical" evidence="8">
    <location>
        <begin position="20"/>
        <end position="41"/>
    </location>
</feature>
<evidence type="ECO:0000256" key="6">
    <source>
        <dbReference type="ARBA" id="ARBA00023136"/>
    </source>
</evidence>
<dbReference type="Pfam" id="PF00999">
    <property type="entry name" value="Na_H_Exchanger"/>
    <property type="match status" value="1"/>
</dbReference>
<dbReference type="PANTHER" id="PTHR32468">
    <property type="entry name" value="CATION/H + ANTIPORTER"/>
    <property type="match status" value="1"/>
</dbReference>
<keyword evidence="4 8" id="KW-1133">Transmembrane helix</keyword>
<keyword evidence="6 8" id="KW-0472">Membrane</keyword>
<evidence type="ECO:0000313" key="11">
    <source>
        <dbReference type="Proteomes" id="UP001209540"/>
    </source>
</evidence>
<evidence type="ECO:0000256" key="8">
    <source>
        <dbReference type="SAM" id="Phobius"/>
    </source>
</evidence>
<comment type="subcellular location">
    <subcellularLocation>
        <location evidence="1">Membrane</location>
        <topology evidence="1">Multi-pass membrane protein</topology>
    </subcellularLocation>
</comment>
<dbReference type="InterPro" id="IPR006153">
    <property type="entry name" value="Cation/H_exchanger_TM"/>
</dbReference>
<comment type="caution">
    <text evidence="10">The sequence shown here is derived from an EMBL/GenBank/DDBJ whole genome shotgun (WGS) entry which is preliminary data.</text>
</comment>
<feature type="domain" description="Cation/H+ exchanger transmembrane" evidence="9">
    <location>
        <begin position="33"/>
        <end position="418"/>
    </location>
</feature>
<keyword evidence="2" id="KW-0813">Transport</keyword>
<feature type="region of interest" description="Disordered" evidence="7">
    <location>
        <begin position="835"/>
        <end position="861"/>
    </location>
</feature>
<gene>
    <name evidence="10" type="ORF">BDA99DRAFT_496600</name>
</gene>
<feature type="transmembrane region" description="Helical" evidence="8">
    <location>
        <begin position="121"/>
        <end position="141"/>
    </location>
</feature>
<feature type="region of interest" description="Disordered" evidence="7">
    <location>
        <begin position="434"/>
        <end position="453"/>
    </location>
</feature>
<dbReference type="PANTHER" id="PTHR32468:SF0">
    <property type="entry name" value="K(+)_H(+) ANTIPORTER 1"/>
    <property type="match status" value="1"/>
</dbReference>
<evidence type="ECO:0000313" key="10">
    <source>
        <dbReference type="EMBL" id="KAI9275847.1"/>
    </source>
</evidence>
<dbReference type="Gene3D" id="1.20.1530.20">
    <property type="match status" value="1"/>
</dbReference>
<protein>
    <submittedName>
        <fullName evidence="10">Sodium/hydrogen exchanger family-domain-containing protein</fullName>
    </submittedName>
</protein>
<dbReference type="GO" id="GO:1902600">
    <property type="term" value="P:proton transmembrane transport"/>
    <property type="evidence" value="ECO:0007669"/>
    <property type="project" value="InterPro"/>
</dbReference>
<evidence type="ECO:0000256" key="1">
    <source>
        <dbReference type="ARBA" id="ARBA00004141"/>
    </source>
</evidence>
<feature type="transmembrane region" description="Helical" evidence="8">
    <location>
        <begin position="400"/>
        <end position="422"/>
    </location>
</feature>
<dbReference type="Proteomes" id="UP001209540">
    <property type="component" value="Unassembled WGS sequence"/>
</dbReference>
<feature type="transmembrane region" description="Helical" evidence="8">
    <location>
        <begin position="53"/>
        <end position="71"/>
    </location>
</feature>
<evidence type="ECO:0000259" key="9">
    <source>
        <dbReference type="Pfam" id="PF00999"/>
    </source>
</evidence>
<name>A0AAD5KA41_9FUNG</name>
<feature type="transmembrane region" description="Helical" evidence="8">
    <location>
        <begin position="257"/>
        <end position="282"/>
    </location>
</feature>
<feature type="transmembrane region" description="Helical" evidence="8">
    <location>
        <begin position="216"/>
        <end position="236"/>
    </location>
</feature>
<dbReference type="GO" id="GO:0016020">
    <property type="term" value="C:membrane"/>
    <property type="evidence" value="ECO:0007669"/>
    <property type="project" value="UniProtKB-SubCell"/>
</dbReference>
<keyword evidence="5" id="KW-0406">Ion transport</keyword>
<evidence type="ECO:0000256" key="2">
    <source>
        <dbReference type="ARBA" id="ARBA00022448"/>
    </source>
</evidence>
<evidence type="ECO:0000256" key="5">
    <source>
        <dbReference type="ARBA" id="ARBA00023065"/>
    </source>
</evidence>
<feature type="transmembrane region" description="Helical" evidence="8">
    <location>
        <begin position="83"/>
        <end position="100"/>
    </location>
</feature>
<feature type="transmembrane region" description="Helical" evidence="8">
    <location>
        <begin position="335"/>
        <end position="357"/>
    </location>
</feature>
<organism evidence="10 11">
    <name type="scientific">Phascolomyces articulosus</name>
    <dbReference type="NCBI Taxonomy" id="60185"/>
    <lineage>
        <taxon>Eukaryota</taxon>
        <taxon>Fungi</taxon>
        <taxon>Fungi incertae sedis</taxon>
        <taxon>Mucoromycota</taxon>
        <taxon>Mucoromycotina</taxon>
        <taxon>Mucoromycetes</taxon>
        <taxon>Mucorales</taxon>
        <taxon>Lichtheimiaceae</taxon>
        <taxon>Phascolomyces</taxon>
    </lineage>
</organism>
<keyword evidence="3 8" id="KW-0812">Transmembrane</keyword>
<keyword evidence="11" id="KW-1185">Reference proteome</keyword>
<dbReference type="EMBL" id="JAIXMP010000003">
    <property type="protein sequence ID" value="KAI9275847.1"/>
    <property type="molecule type" value="Genomic_DNA"/>
</dbReference>
<reference evidence="10" key="1">
    <citation type="journal article" date="2022" name="IScience">
        <title>Evolution of zygomycete secretomes and the origins of terrestrial fungal ecologies.</title>
        <authorList>
            <person name="Chang Y."/>
            <person name="Wang Y."/>
            <person name="Mondo S."/>
            <person name="Ahrendt S."/>
            <person name="Andreopoulos W."/>
            <person name="Barry K."/>
            <person name="Beard J."/>
            <person name="Benny G.L."/>
            <person name="Blankenship S."/>
            <person name="Bonito G."/>
            <person name="Cuomo C."/>
            <person name="Desiro A."/>
            <person name="Gervers K.A."/>
            <person name="Hundley H."/>
            <person name="Kuo A."/>
            <person name="LaButti K."/>
            <person name="Lang B.F."/>
            <person name="Lipzen A."/>
            <person name="O'Donnell K."/>
            <person name="Pangilinan J."/>
            <person name="Reynolds N."/>
            <person name="Sandor L."/>
            <person name="Smith M.E."/>
            <person name="Tsang A."/>
            <person name="Grigoriev I.V."/>
            <person name="Stajich J.E."/>
            <person name="Spatafora J.W."/>
        </authorList>
    </citation>
    <scope>NUCLEOTIDE SEQUENCE</scope>
    <source>
        <strain evidence="10">RSA 2281</strain>
    </source>
</reference>
<dbReference type="AlphaFoldDB" id="A0AAD5KA41"/>
<sequence>MPATPQAGIFAGLNPAEFNSANPIVLFIIQTVIILVFCRVLAIPLGYVRQPRVIAEVIAGIILGPSVMGRIPNFTETIFPMESLPFLNLAATLGLIFFLFQVGLEVDVKVIRRDWRESLSIALAGMALPFGLGIAVSVGLYKLQNDDSVPFSSFMLFLGVALAITAFPVLARILAELNLLRTKVGAITMASGLLNDCTAWVLLALVVALLNATNGLQALYVFLTAVGFGLFLIFLVRPLYIKLCIKTGSMEHGPTPLLMTVTFVIVLASAFMTDIIGVHPIFGGFLAGTIIPHENDLATKIAEKTEDLVNILLLPLYFTLSGLKTQIGLLNSGPVWGYVFLVIFLACFGKITGCTAAAKFCGMSLRESFTVGFLMNCKGLVELIVLNIGHDAGVLNDQVFVIMVVMALITTFMTTPVVIKLYPEWYQKQRAEELREANGGDPDPSIHPSTSVVPTKDPSMLVSGAAGGVDKFSLVTMLNRLETVPSIMALIKHLKQPRTKKEISFSNSSTGTGSDDTRFTTHIMELHALRLLELTERASDVMKIRDQRETQRYDPVLNVIRTFSSILGIDALRTRLEFRSPNEYIKTIADHSEQVDADMILLPWTSNRHNVPSTPAATKDDEDINPFDKQYQQHQYPVPDVEFATSAFAIKHTTVGLFIDRGFGLVQDHALPSHATKIIVPFIGGSDDRSALMFALRLQLYHQARALVLRFVIKDHKKDQEVEEVEGISEKTTEIKNDQQQIKGKRYASVRSVQDMLYGSKSIRADMDDDDTLFTTLFTLTNEEENPNVACITIDDNTKDSQLYDVISTINHHSKKDNLGRHDLIVLGRHNKVDGKPWPHLSSSTPWPVSPSVESPSGQHHQYSKEFKSVLGALSFGLLSSNAQSSLVVVQSATHDKRIMSSPE</sequence>
<evidence type="ECO:0000256" key="7">
    <source>
        <dbReference type="SAM" id="MobiDB-lite"/>
    </source>
</evidence>
<evidence type="ECO:0000256" key="4">
    <source>
        <dbReference type="ARBA" id="ARBA00022989"/>
    </source>
</evidence>
<feature type="compositionally biased region" description="Low complexity" evidence="7">
    <location>
        <begin position="842"/>
        <end position="857"/>
    </location>
</feature>
<dbReference type="InterPro" id="IPR050794">
    <property type="entry name" value="CPA2_transporter"/>
</dbReference>
<dbReference type="InterPro" id="IPR038770">
    <property type="entry name" value="Na+/solute_symporter_sf"/>
</dbReference>
<feature type="transmembrane region" description="Helical" evidence="8">
    <location>
        <begin position="153"/>
        <end position="175"/>
    </location>
</feature>